<dbReference type="EMBL" id="AMZH03011118">
    <property type="protein sequence ID" value="RRT53487.1"/>
    <property type="molecule type" value="Genomic_DNA"/>
</dbReference>
<dbReference type="Proteomes" id="UP000287651">
    <property type="component" value="Unassembled WGS sequence"/>
</dbReference>
<name>A0A426YP40_ENSVE</name>
<organism evidence="3 4">
    <name type="scientific">Ensete ventricosum</name>
    <name type="common">Abyssinian banana</name>
    <name type="synonym">Musa ensete</name>
    <dbReference type="NCBI Taxonomy" id="4639"/>
    <lineage>
        <taxon>Eukaryota</taxon>
        <taxon>Viridiplantae</taxon>
        <taxon>Streptophyta</taxon>
        <taxon>Embryophyta</taxon>
        <taxon>Tracheophyta</taxon>
        <taxon>Spermatophyta</taxon>
        <taxon>Magnoliopsida</taxon>
        <taxon>Liliopsida</taxon>
        <taxon>Zingiberales</taxon>
        <taxon>Musaceae</taxon>
        <taxon>Ensete</taxon>
    </lineage>
</organism>
<evidence type="ECO:0000256" key="1">
    <source>
        <dbReference type="SAM" id="MobiDB-lite"/>
    </source>
</evidence>
<dbReference type="AlphaFoldDB" id="A0A426YP40"/>
<keyword evidence="2" id="KW-0732">Signal</keyword>
<gene>
    <name evidence="3" type="ORF">B296_00049839</name>
</gene>
<feature type="region of interest" description="Disordered" evidence="1">
    <location>
        <begin position="77"/>
        <end position="96"/>
    </location>
</feature>
<comment type="caution">
    <text evidence="3">The sequence shown here is derived from an EMBL/GenBank/DDBJ whole genome shotgun (WGS) entry which is preliminary data.</text>
</comment>
<proteinExistence type="predicted"/>
<evidence type="ECO:0000313" key="4">
    <source>
        <dbReference type="Proteomes" id="UP000287651"/>
    </source>
</evidence>
<feature type="chain" id="PRO_5019244522" evidence="2">
    <location>
        <begin position="18"/>
        <end position="143"/>
    </location>
</feature>
<evidence type="ECO:0000256" key="2">
    <source>
        <dbReference type="SAM" id="SignalP"/>
    </source>
</evidence>
<feature type="signal peptide" evidence="2">
    <location>
        <begin position="1"/>
        <end position="17"/>
    </location>
</feature>
<protein>
    <submittedName>
        <fullName evidence="3">Uncharacterized protein</fullName>
    </submittedName>
</protein>
<sequence>MFEENFLLLRIILPVLGDTYRSAREPIRRLLATGRSTRYSLVSDNTGLFRMVTVNFNRDCPLPSDISLAAMREEVRRRRGRSKKRENRENLDAKPFLGLDSTLPSLDDPDLGGISEVTAKATEEVVSFIALPATLSLLRRVLR</sequence>
<accession>A0A426YP40</accession>
<reference evidence="3 4" key="1">
    <citation type="journal article" date="2014" name="Agronomy (Basel)">
        <title>A Draft Genome Sequence for Ensete ventricosum, the Drought-Tolerant Tree Against Hunger.</title>
        <authorList>
            <person name="Harrison J."/>
            <person name="Moore K.A."/>
            <person name="Paszkiewicz K."/>
            <person name="Jones T."/>
            <person name="Grant M."/>
            <person name="Ambacheew D."/>
            <person name="Muzemil S."/>
            <person name="Studholme D.J."/>
        </authorList>
    </citation>
    <scope>NUCLEOTIDE SEQUENCE [LARGE SCALE GENOMIC DNA]</scope>
</reference>
<evidence type="ECO:0000313" key="3">
    <source>
        <dbReference type="EMBL" id="RRT53487.1"/>
    </source>
</evidence>